<dbReference type="Gene3D" id="3.30.450.260">
    <property type="entry name" value="Haem NO binding associated domain"/>
    <property type="match status" value="1"/>
</dbReference>
<dbReference type="EC" id="4.6.1.2" evidence="2"/>
<name>A0A1B0GK38_LUTLO</name>
<dbReference type="EnsemblMetazoa" id="LLOJ006860-RA">
    <property type="protein sequence ID" value="LLOJ006860-PA"/>
    <property type="gene ID" value="LLOJ006860"/>
</dbReference>
<evidence type="ECO:0000313" key="9">
    <source>
        <dbReference type="EnsemblMetazoa" id="LLOJ006860-PA"/>
    </source>
</evidence>
<evidence type="ECO:0000256" key="1">
    <source>
        <dbReference type="ARBA" id="ARBA00004496"/>
    </source>
</evidence>
<dbReference type="PANTHER" id="PTHR45655:SF6">
    <property type="entry name" value="HEAD-SPECIFIC GUANYLATE CYCLASE"/>
    <property type="match status" value="1"/>
</dbReference>
<evidence type="ECO:0000256" key="3">
    <source>
        <dbReference type="ARBA" id="ARBA00022490"/>
    </source>
</evidence>
<evidence type="ECO:0000256" key="6">
    <source>
        <dbReference type="ARBA" id="ARBA00023239"/>
    </source>
</evidence>
<dbReference type="GO" id="GO:0004383">
    <property type="term" value="F:guanylate cyclase activity"/>
    <property type="evidence" value="ECO:0007669"/>
    <property type="project" value="UniProtKB-EC"/>
</dbReference>
<organism evidence="9 10">
    <name type="scientific">Lutzomyia longipalpis</name>
    <name type="common">Sand fly</name>
    <dbReference type="NCBI Taxonomy" id="7200"/>
    <lineage>
        <taxon>Eukaryota</taxon>
        <taxon>Metazoa</taxon>
        <taxon>Ecdysozoa</taxon>
        <taxon>Arthropoda</taxon>
        <taxon>Hexapoda</taxon>
        <taxon>Insecta</taxon>
        <taxon>Pterygota</taxon>
        <taxon>Neoptera</taxon>
        <taxon>Endopterygota</taxon>
        <taxon>Diptera</taxon>
        <taxon>Nematocera</taxon>
        <taxon>Psychodoidea</taxon>
        <taxon>Psychodidae</taxon>
        <taxon>Lutzomyia</taxon>
        <taxon>Lutzomyia</taxon>
    </lineage>
</organism>
<dbReference type="InterPro" id="IPR029787">
    <property type="entry name" value="Nucleotide_cyclase"/>
</dbReference>
<dbReference type="GO" id="GO:0070482">
    <property type="term" value="P:response to oxygen levels"/>
    <property type="evidence" value="ECO:0007669"/>
    <property type="project" value="TreeGrafter"/>
</dbReference>
<dbReference type="Proteomes" id="UP000092461">
    <property type="component" value="Unassembled WGS sequence"/>
</dbReference>
<keyword evidence="4" id="KW-0547">Nucleotide-binding</keyword>
<sequence>MFPNYDYLADIQDTLMAMDESAACEIVSLIGEELIETCCVGIIERAFKCLGGNLQEFLGSLDGVHDVLKLQEADISDTGFVCAGEGELIFTSERPVISWLLLGALRQLARILYQIDDVRIHLEPMEGDVKRYRYLFDVGASLSKRQVEIPVLKERKRGSVSAAAEDLKMNASTFCKAFPWHFVMNSNLELLQLGNGFNRLFRHSFNLYGRHATTYFRFKRPRGLSLNFQEIRRHTHTPFLLAIRSQVCRRDSTMTGLEIKGQMVYCDETNTLLFIGSPFIDGLEGLTCNGLFISDIPLHDATREVILVGEQARAQDGLRRRMDKLKSSIEEGNAAVTKERKKNVSLLQLIFPAEIAESLWGGATVEAETHPDVTMLFSDIVGFTSICSRATPIMVINMLESLYRDFDEFCGFFDVYKVETIGDAYCVASGLHRASNYDAHKVAWMALRMLEACTNHHTHDGEHIQMRIGLHTGTVLAGVVGRKMPRYCLFGHHVTIANKFESGSVARKTNVSPTTKEWLVKYPGFKFELLERDPSCLPKDYPNAGNSTCYFLTGYKHHEVAEDEPLDNHIKAAMKQINIELGRPTEASEPTE</sequence>
<dbReference type="CDD" id="cd07302">
    <property type="entry name" value="CHD"/>
    <property type="match status" value="1"/>
</dbReference>
<dbReference type="GO" id="GO:0019934">
    <property type="term" value="P:cGMP-mediated signaling"/>
    <property type="evidence" value="ECO:0007669"/>
    <property type="project" value="TreeGrafter"/>
</dbReference>
<keyword evidence="10" id="KW-1185">Reference proteome</keyword>
<dbReference type="GO" id="GO:0008074">
    <property type="term" value="C:guanylate cyclase complex, soluble"/>
    <property type="evidence" value="ECO:0007669"/>
    <property type="project" value="TreeGrafter"/>
</dbReference>
<dbReference type="AlphaFoldDB" id="A0A1B0GK38"/>
<dbReference type="GO" id="GO:0020037">
    <property type="term" value="F:heme binding"/>
    <property type="evidence" value="ECO:0007669"/>
    <property type="project" value="InterPro"/>
</dbReference>
<evidence type="ECO:0000259" key="8">
    <source>
        <dbReference type="PROSITE" id="PS50125"/>
    </source>
</evidence>
<keyword evidence="3" id="KW-0963">Cytoplasm</keyword>
<keyword evidence="6" id="KW-0456">Lyase</keyword>
<dbReference type="FunFam" id="3.30.70.1230:FF:000007">
    <property type="entry name" value="Guanylate cyclase soluble subunit alpha-3"/>
    <property type="match status" value="1"/>
</dbReference>
<dbReference type="Gene3D" id="3.90.1520.10">
    <property type="entry name" value="H-NOX domain"/>
    <property type="match status" value="1"/>
</dbReference>
<dbReference type="Pfam" id="PF07700">
    <property type="entry name" value="HNOB"/>
    <property type="match status" value="1"/>
</dbReference>
<proteinExistence type="predicted"/>
<reference evidence="9" key="1">
    <citation type="submission" date="2020-05" db="UniProtKB">
        <authorList>
            <consortium name="EnsemblMetazoa"/>
        </authorList>
    </citation>
    <scope>IDENTIFICATION</scope>
    <source>
        <strain evidence="9">Jacobina</strain>
    </source>
</reference>
<evidence type="ECO:0000313" key="10">
    <source>
        <dbReference type="Proteomes" id="UP000092461"/>
    </source>
</evidence>
<dbReference type="GO" id="GO:0005525">
    <property type="term" value="F:GTP binding"/>
    <property type="evidence" value="ECO:0007669"/>
    <property type="project" value="UniProtKB-KW"/>
</dbReference>
<dbReference type="VEuPathDB" id="VectorBase:LLOJ006860"/>
<protein>
    <recommendedName>
        <fullName evidence="2">guanylate cyclase</fullName>
        <ecNumber evidence="2">4.6.1.2</ecNumber>
    </recommendedName>
</protein>
<evidence type="ECO:0000256" key="2">
    <source>
        <dbReference type="ARBA" id="ARBA00012202"/>
    </source>
</evidence>
<dbReference type="Pfam" id="PF07701">
    <property type="entry name" value="HNOBA"/>
    <property type="match status" value="1"/>
</dbReference>
<dbReference type="EMBL" id="AJWK01022543">
    <property type="status" value="NOT_ANNOTATED_CDS"/>
    <property type="molecule type" value="Genomic_DNA"/>
</dbReference>
<accession>A0A1B0GK38</accession>
<evidence type="ECO:0000256" key="4">
    <source>
        <dbReference type="ARBA" id="ARBA00022741"/>
    </source>
</evidence>
<dbReference type="PROSITE" id="PS50125">
    <property type="entry name" value="GUANYLATE_CYCLASE_2"/>
    <property type="match status" value="1"/>
</dbReference>
<feature type="domain" description="Guanylate cyclase" evidence="8">
    <location>
        <begin position="374"/>
        <end position="501"/>
    </location>
</feature>
<dbReference type="SMART" id="SM00044">
    <property type="entry name" value="CYCc"/>
    <property type="match status" value="1"/>
</dbReference>
<dbReference type="SUPFAM" id="SSF111126">
    <property type="entry name" value="Ligand-binding domain in the NO signalling and Golgi transport"/>
    <property type="match status" value="1"/>
</dbReference>
<keyword evidence="7" id="KW-0141">cGMP biosynthesis</keyword>
<dbReference type="Pfam" id="PF00211">
    <property type="entry name" value="Guanylate_cyc"/>
    <property type="match status" value="1"/>
</dbReference>
<dbReference type="InterPro" id="IPR024096">
    <property type="entry name" value="NO_sig/Golgi_transp_ligand-bd"/>
</dbReference>
<dbReference type="SUPFAM" id="SSF55073">
    <property type="entry name" value="Nucleotide cyclase"/>
    <property type="match status" value="1"/>
</dbReference>
<dbReference type="InterPro" id="IPR001054">
    <property type="entry name" value="A/G_cyclase"/>
</dbReference>
<dbReference type="InterPro" id="IPR038158">
    <property type="entry name" value="H-NOX_domain_sf"/>
</dbReference>
<dbReference type="Gene3D" id="6.10.250.780">
    <property type="match status" value="1"/>
</dbReference>
<dbReference type="PANTHER" id="PTHR45655">
    <property type="entry name" value="GUANYLATE CYCLASE SOLUBLE SUBUNIT BETA-2"/>
    <property type="match status" value="1"/>
</dbReference>
<keyword evidence="5" id="KW-0342">GTP-binding</keyword>
<evidence type="ECO:0000256" key="7">
    <source>
        <dbReference type="ARBA" id="ARBA00023293"/>
    </source>
</evidence>
<dbReference type="VEuPathDB" id="VectorBase:LLONM1_001162"/>
<dbReference type="InterPro" id="IPR011644">
    <property type="entry name" value="Heme_NO-bd"/>
</dbReference>
<dbReference type="InterPro" id="IPR011645">
    <property type="entry name" value="HNOB_dom_associated"/>
</dbReference>
<dbReference type="Gene3D" id="3.30.70.1230">
    <property type="entry name" value="Nucleotide cyclase"/>
    <property type="match status" value="1"/>
</dbReference>
<dbReference type="InterPro" id="IPR042463">
    <property type="entry name" value="HNOB_dom_associated_sf"/>
</dbReference>
<comment type="subcellular location">
    <subcellularLocation>
        <location evidence="1">Cytoplasm</location>
    </subcellularLocation>
</comment>
<evidence type="ECO:0000256" key="5">
    <source>
        <dbReference type="ARBA" id="ARBA00023134"/>
    </source>
</evidence>